<dbReference type="AlphaFoldDB" id="A0A7S1HZP8"/>
<proteinExistence type="predicted"/>
<gene>
    <name evidence="2" type="ORF">EGYM00392_LOCUS7074</name>
</gene>
<sequence>MAEYGRWQPQSPGTLWLSARPPSPSPSHPSAYPFLFGNYWCGFNPSRSHADQNKLPLCPCNAPTVGEHLRGLASDRVHTSVLRTVSNEDPISPPPPCTKPTPITHLYLYRDRCHTVPLQALLPRGSCSPVSKHL</sequence>
<reference evidence="2" key="1">
    <citation type="submission" date="2021-01" db="EMBL/GenBank/DDBJ databases">
        <authorList>
            <person name="Corre E."/>
            <person name="Pelletier E."/>
            <person name="Niang G."/>
            <person name="Scheremetjew M."/>
            <person name="Finn R."/>
            <person name="Kale V."/>
            <person name="Holt S."/>
            <person name="Cochrane G."/>
            <person name="Meng A."/>
            <person name="Brown T."/>
            <person name="Cohen L."/>
        </authorList>
    </citation>
    <scope>NUCLEOTIDE SEQUENCE</scope>
    <source>
        <strain evidence="2">NIES-381</strain>
    </source>
</reference>
<organism evidence="2">
    <name type="scientific">Eutreptiella gymnastica</name>
    <dbReference type="NCBI Taxonomy" id="73025"/>
    <lineage>
        <taxon>Eukaryota</taxon>
        <taxon>Discoba</taxon>
        <taxon>Euglenozoa</taxon>
        <taxon>Euglenida</taxon>
        <taxon>Spirocuta</taxon>
        <taxon>Euglenophyceae</taxon>
        <taxon>Eutreptiales</taxon>
        <taxon>Eutreptiaceae</taxon>
        <taxon>Eutreptiella</taxon>
    </lineage>
</organism>
<feature type="region of interest" description="Disordered" evidence="1">
    <location>
        <begin position="1"/>
        <end position="22"/>
    </location>
</feature>
<evidence type="ECO:0000256" key="1">
    <source>
        <dbReference type="SAM" id="MobiDB-lite"/>
    </source>
</evidence>
<accession>A0A7S1HZP8</accession>
<dbReference type="EMBL" id="HBGA01018330">
    <property type="protein sequence ID" value="CAD8996014.1"/>
    <property type="molecule type" value="Transcribed_RNA"/>
</dbReference>
<protein>
    <submittedName>
        <fullName evidence="2">Uncharacterized protein</fullName>
    </submittedName>
</protein>
<name>A0A7S1HZP8_9EUGL</name>
<evidence type="ECO:0000313" key="2">
    <source>
        <dbReference type="EMBL" id="CAD8996014.1"/>
    </source>
</evidence>